<protein>
    <submittedName>
        <fullName evidence="2">Uncharacterized protein</fullName>
    </submittedName>
</protein>
<feature type="compositionally biased region" description="Polar residues" evidence="1">
    <location>
        <begin position="112"/>
        <end position="128"/>
    </location>
</feature>
<dbReference type="EMBL" id="BPLQ01012408">
    <property type="protein sequence ID" value="GIY65272.1"/>
    <property type="molecule type" value="Genomic_DNA"/>
</dbReference>
<evidence type="ECO:0000313" key="3">
    <source>
        <dbReference type="Proteomes" id="UP001054837"/>
    </source>
</evidence>
<feature type="region of interest" description="Disordered" evidence="1">
    <location>
        <begin position="31"/>
        <end position="63"/>
    </location>
</feature>
<name>A0AAV4V4V1_9ARAC</name>
<dbReference type="AlphaFoldDB" id="A0AAV4V4V1"/>
<organism evidence="2 3">
    <name type="scientific">Caerostris darwini</name>
    <dbReference type="NCBI Taxonomy" id="1538125"/>
    <lineage>
        <taxon>Eukaryota</taxon>
        <taxon>Metazoa</taxon>
        <taxon>Ecdysozoa</taxon>
        <taxon>Arthropoda</taxon>
        <taxon>Chelicerata</taxon>
        <taxon>Arachnida</taxon>
        <taxon>Araneae</taxon>
        <taxon>Araneomorphae</taxon>
        <taxon>Entelegynae</taxon>
        <taxon>Araneoidea</taxon>
        <taxon>Araneidae</taxon>
        <taxon>Caerostris</taxon>
    </lineage>
</organism>
<keyword evidence="3" id="KW-1185">Reference proteome</keyword>
<gene>
    <name evidence="2" type="ORF">CDAR_381931</name>
</gene>
<evidence type="ECO:0000256" key="1">
    <source>
        <dbReference type="SAM" id="MobiDB-lite"/>
    </source>
</evidence>
<reference evidence="2 3" key="1">
    <citation type="submission" date="2021-06" db="EMBL/GenBank/DDBJ databases">
        <title>Caerostris darwini draft genome.</title>
        <authorList>
            <person name="Kono N."/>
            <person name="Arakawa K."/>
        </authorList>
    </citation>
    <scope>NUCLEOTIDE SEQUENCE [LARGE SCALE GENOMIC DNA]</scope>
</reference>
<evidence type="ECO:0000313" key="2">
    <source>
        <dbReference type="EMBL" id="GIY65272.1"/>
    </source>
</evidence>
<dbReference type="Proteomes" id="UP001054837">
    <property type="component" value="Unassembled WGS sequence"/>
</dbReference>
<proteinExistence type="predicted"/>
<feature type="region of interest" description="Disordered" evidence="1">
    <location>
        <begin position="102"/>
        <end position="128"/>
    </location>
</feature>
<sequence length="128" mass="14371">MHSANASNPVPSDESMGEYWTENIPLSVSFPERHHVRNSKSRNGHECPRMSLPEVSSPHQSREPHLFPVTWSVAILIFLPIRFPLEMPPPVDCLRGWRGPMGLRERIPPQKSDPSSIGFTASQIPAPD</sequence>
<accession>A0AAV4V4V1</accession>
<comment type="caution">
    <text evidence="2">The sequence shown here is derived from an EMBL/GenBank/DDBJ whole genome shotgun (WGS) entry which is preliminary data.</text>
</comment>